<proteinExistence type="predicted"/>
<name>A0A6P1QU08_9FLAO</name>
<feature type="transmembrane region" description="Helical" evidence="2">
    <location>
        <begin position="18"/>
        <end position="36"/>
    </location>
</feature>
<dbReference type="AlphaFoldDB" id="A0A6P1QU08"/>
<feature type="compositionally biased region" description="Polar residues" evidence="1">
    <location>
        <begin position="175"/>
        <end position="186"/>
    </location>
</feature>
<dbReference type="Proteomes" id="UP000464318">
    <property type="component" value="Chromosome"/>
</dbReference>
<dbReference type="RefSeq" id="WP_160224065.1">
    <property type="nucleotide sequence ID" value="NZ_CP029149.1"/>
</dbReference>
<reference evidence="3 4" key="1">
    <citation type="submission" date="2018-04" db="EMBL/GenBank/DDBJ databases">
        <title>Characteristic and Complete Genome Sequencing of A Novel Member of Infective Endocarditis Causative Bacteria: Bergeyella cardium QL-PH.</title>
        <authorList>
            <person name="Pan H."/>
            <person name="Sun E."/>
            <person name="Zhang Y."/>
        </authorList>
    </citation>
    <scope>NUCLEOTIDE SEQUENCE [LARGE SCALE GENOMIC DNA]</scope>
    <source>
        <strain evidence="3 4">HPQL</strain>
    </source>
</reference>
<dbReference type="OrthoDB" id="1275106at2"/>
<keyword evidence="2" id="KW-0812">Transmembrane</keyword>
<accession>A0A6P1QU08</accession>
<dbReference type="KEGG" id="bcad:DBX24_04280"/>
<evidence type="ECO:0000313" key="4">
    <source>
        <dbReference type="Proteomes" id="UP000464318"/>
    </source>
</evidence>
<gene>
    <name evidence="3" type="ORF">DBX24_04280</name>
</gene>
<dbReference type="EMBL" id="CP029149">
    <property type="protein sequence ID" value="QHN65165.1"/>
    <property type="molecule type" value="Genomic_DNA"/>
</dbReference>
<keyword evidence="2" id="KW-1133">Transmembrane helix</keyword>
<evidence type="ECO:0000256" key="1">
    <source>
        <dbReference type="SAM" id="MobiDB-lite"/>
    </source>
</evidence>
<evidence type="ECO:0000256" key="2">
    <source>
        <dbReference type="SAM" id="Phobius"/>
    </source>
</evidence>
<keyword evidence="2" id="KW-0472">Membrane</keyword>
<feature type="region of interest" description="Disordered" evidence="1">
    <location>
        <begin position="59"/>
        <end position="200"/>
    </location>
</feature>
<sequence>MDYAELHRNNQTKDKRRSAVITALLTLLFFLLIYFYQFTRTLPKEEVITTMLINFGDNQNGTGEEEPAPQIPPNTVENIQPQPTPVSPPQPETKPQPQETVKDKILTGKNEKLIAEKPKETKKEVKSKEKTTTQNTDKATSSQSKTKQASSANTNSQPQPNEAVANLLRGRGTKAGSQGTAGTSGNEGDPLGGEGSGNSKIGVDRKLVAFIPGTMGRGGAQPAHDCTASGTITISYTVDKAGNVTSAHRLSGSSDPCIVSITISWIKRYVKAEKAQTSSTGTYSISF</sequence>
<feature type="compositionally biased region" description="Basic and acidic residues" evidence="1">
    <location>
        <begin position="100"/>
        <end position="131"/>
    </location>
</feature>
<evidence type="ECO:0000313" key="3">
    <source>
        <dbReference type="EMBL" id="QHN65165.1"/>
    </source>
</evidence>
<keyword evidence="4" id="KW-1185">Reference proteome</keyword>
<organism evidence="3 4">
    <name type="scientific">Bergeyella cardium</name>
    <dbReference type="NCBI Taxonomy" id="1585976"/>
    <lineage>
        <taxon>Bacteria</taxon>
        <taxon>Pseudomonadati</taxon>
        <taxon>Bacteroidota</taxon>
        <taxon>Flavobacteriia</taxon>
        <taxon>Flavobacteriales</taxon>
        <taxon>Weeksellaceae</taxon>
        <taxon>Bergeyella</taxon>
    </lineage>
</organism>
<feature type="compositionally biased region" description="Pro residues" evidence="1">
    <location>
        <begin position="82"/>
        <end position="94"/>
    </location>
</feature>
<feature type="compositionally biased region" description="Low complexity" evidence="1">
    <location>
        <begin position="138"/>
        <end position="152"/>
    </location>
</feature>
<protein>
    <submittedName>
        <fullName evidence="3">Ferric siderophore ABC transporter substrate-binding protein</fullName>
    </submittedName>
</protein>